<name>A0ABR4GR70_9EURO</name>
<comment type="caution">
    <text evidence="2">The sequence shown here is derived from an EMBL/GenBank/DDBJ whole genome shotgun (WGS) entry which is preliminary data.</text>
</comment>
<evidence type="ECO:0000313" key="3">
    <source>
        <dbReference type="Proteomes" id="UP001610563"/>
    </source>
</evidence>
<reference evidence="2 3" key="1">
    <citation type="submission" date="2024-07" db="EMBL/GenBank/DDBJ databases">
        <title>Section-level genome sequencing and comparative genomics of Aspergillus sections Usti and Cavernicolus.</title>
        <authorList>
            <consortium name="Lawrence Berkeley National Laboratory"/>
            <person name="Nybo J.L."/>
            <person name="Vesth T.C."/>
            <person name="Theobald S."/>
            <person name="Frisvad J.C."/>
            <person name="Larsen T.O."/>
            <person name="Kjaerboelling I."/>
            <person name="Rothschild-Mancinelli K."/>
            <person name="Lyhne E.K."/>
            <person name="Kogle M.E."/>
            <person name="Barry K."/>
            <person name="Clum A."/>
            <person name="Na H."/>
            <person name="Ledsgaard L."/>
            <person name="Lin J."/>
            <person name="Lipzen A."/>
            <person name="Kuo A."/>
            <person name="Riley R."/>
            <person name="Mondo S."/>
            <person name="Labutti K."/>
            <person name="Haridas S."/>
            <person name="Pangalinan J."/>
            <person name="Salamov A.A."/>
            <person name="Simmons B.A."/>
            <person name="Magnuson J.K."/>
            <person name="Chen J."/>
            <person name="Drula E."/>
            <person name="Henrissat B."/>
            <person name="Wiebenga A."/>
            <person name="Lubbers R.J."/>
            <person name="Gomes A.C."/>
            <person name="Makela M.R."/>
            <person name="Stajich J."/>
            <person name="Grigoriev I.V."/>
            <person name="Mortensen U.H."/>
            <person name="De Vries R.P."/>
            <person name="Baker S.E."/>
            <person name="Andersen M.R."/>
        </authorList>
    </citation>
    <scope>NUCLEOTIDE SEQUENCE [LARGE SCALE GENOMIC DNA]</scope>
    <source>
        <strain evidence="2 3">CBS 209.92</strain>
    </source>
</reference>
<feature type="region of interest" description="Disordered" evidence="1">
    <location>
        <begin position="1"/>
        <end position="34"/>
    </location>
</feature>
<organism evidence="2 3">
    <name type="scientific">Aspergillus keveii</name>
    <dbReference type="NCBI Taxonomy" id="714993"/>
    <lineage>
        <taxon>Eukaryota</taxon>
        <taxon>Fungi</taxon>
        <taxon>Dikarya</taxon>
        <taxon>Ascomycota</taxon>
        <taxon>Pezizomycotina</taxon>
        <taxon>Eurotiomycetes</taxon>
        <taxon>Eurotiomycetidae</taxon>
        <taxon>Eurotiales</taxon>
        <taxon>Aspergillaceae</taxon>
        <taxon>Aspergillus</taxon>
        <taxon>Aspergillus subgen. Nidulantes</taxon>
    </lineage>
</organism>
<dbReference type="EMBL" id="JBFTWV010000001">
    <property type="protein sequence ID" value="KAL2801407.1"/>
    <property type="molecule type" value="Genomic_DNA"/>
</dbReference>
<protein>
    <submittedName>
        <fullName evidence="2">Uncharacterized protein</fullName>
    </submittedName>
</protein>
<gene>
    <name evidence="2" type="ORF">BJX66DRAFT_11091</name>
</gene>
<keyword evidence="3" id="KW-1185">Reference proteome</keyword>
<proteinExistence type="predicted"/>
<dbReference type="Proteomes" id="UP001610563">
    <property type="component" value="Unassembled WGS sequence"/>
</dbReference>
<evidence type="ECO:0000256" key="1">
    <source>
        <dbReference type="SAM" id="MobiDB-lite"/>
    </source>
</evidence>
<evidence type="ECO:0000313" key="2">
    <source>
        <dbReference type="EMBL" id="KAL2801407.1"/>
    </source>
</evidence>
<sequence>MSDGSTRPKTGKNGHFLRSPDGAKERDRKDRDEGARSCLPIHLARWDGVWSSGSLSRPSPIGGNQPTFHFGPLPSARLHATLYSLSCRQQSPCSGVESGFCGIQHDDWHPAYPPGSNSSIVLIHAIPRAKATSIKRRRVPPPVAMGSLAWEIRLGTLHLKRWGARHQRVRGSSSDLGTQERSHQHHPDPSLGSGTVPWEAW</sequence>
<feature type="compositionally biased region" description="Basic and acidic residues" evidence="1">
    <location>
        <begin position="21"/>
        <end position="34"/>
    </location>
</feature>
<accession>A0ABR4GR70</accession>
<feature type="region of interest" description="Disordered" evidence="1">
    <location>
        <begin position="165"/>
        <end position="201"/>
    </location>
</feature>
<feature type="compositionally biased region" description="Basic and acidic residues" evidence="1">
    <location>
        <begin position="178"/>
        <end position="188"/>
    </location>
</feature>